<dbReference type="Gene3D" id="3.40.30.10">
    <property type="entry name" value="Glutaredoxin"/>
    <property type="match status" value="1"/>
</dbReference>
<comment type="caution">
    <text evidence="3">The sequence shown here is derived from an EMBL/GenBank/DDBJ whole genome shotgun (WGS) entry which is preliminary data.</text>
</comment>
<organism evidence="3 4">
    <name type="scientific">Phenylobacterium soli</name>
    <dbReference type="NCBI Taxonomy" id="2170551"/>
    <lineage>
        <taxon>Bacteria</taxon>
        <taxon>Pseudomonadati</taxon>
        <taxon>Pseudomonadota</taxon>
        <taxon>Alphaproteobacteria</taxon>
        <taxon>Caulobacterales</taxon>
        <taxon>Caulobacteraceae</taxon>
        <taxon>Phenylobacterium</taxon>
    </lineage>
</organism>
<dbReference type="RefSeq" id="WP_111527173.1">
    <property type="nucleotide sequence ID" value="NZ_JBHRSG010000001.1"/>
</dbReference>
<dbReference type="SUPFAM" id="SSF47616">
    <property type="entry name" value="GST C-terminal domain-like"/>
    <property type="match status" value="1"/>
</dbReference>
<dbReference type="InterPro" id="IPR026928">
    <property type="entry name" value="FAX/IsoI-like"/>
</dbReference>
<sequence>MITLYGVGEGFGLPEISPYVTKTEVQLKMAALPYRKLKGDRADSPKGQLPFIDAGDQRIADSTFIRGFLERTYGLDFDEGLDCAQRGQAWAIERMCENHLAWTGVHARWLIADNFRKGPAHFFDDVPEAVREAVRRDVQEAVRGNVFAVGIGRHSEAEIVALGMRSLAALSAVLGAKPYLMGERPCGADATVFAVLAFILTPYFESELRRQAEQFENLTAYVDRMMAEFYPEFAWRAQGAEAVAA</sequence>
<evidence type="ECO:0000313" key="3">
    <source>
        <dbReference type="EMBL" id="RAK53421.1"/>
    </source>
</evidence>
<dbReference type="Proteomes" id="UP000249254">
    <property type="component" value="Unassembled WGS sequence"/>
</dbReference>
<reference evidence="4" key="1">
    <citation type="submission" date="2018-05" db="EMBL/GenBank/DDBJ databases">
        <authorList>
            <person name="Li X."/>
        </authorList>
    </citation>
    <scope>NUCLEOTIDE SEQUENCE [LARGE SCALE GENOMIC DNA]</scope>
    <source>
        <strain evidence="4">LX32</strain>
    </source>
</reference>
<dbReference type="InterPro" id="IPR036249">
    <property type="entry name" value="Thioredoxin-like_sf"/>
</dbReference>
<protein>
    <submittedName>
        <fullName evidence="3">Glutathione S-transferase family protein</fullName>
    </submittedName>
</protein>
<dbReference type="GO" id="GO:0016740">
    <property type="term" value="F:transferase activity"/>
    <property type="evidence" value="ECO:0007669"/>
    <property type="project" value="UniProtKB-KW"/>
</dbReference>
<dbReference type="Pfam" id="PF17171">
    <property type="entry name" value="GST_C_6"/>
    <property type="match status" value="1"/>
</dbReference>
<accession>A0A328AFN2</accession>
<feature type="domain" description="Metaxin glutathione S-transferase" evidence="1">
    <location>
        <begin position="165"/>
        <end position="225"/>
    </location>
</feature>
<dbReference type="SUPFAM" id="SSF52833">
    <property type="entry name" value="Thioredoxin-like"/>
    <property type="match status" value="1"/>
</dbReference>
<dbReference type="InterPro" id="IPR036282">
    <property type="entry name" value="Glutathione-S-Trfase_C_sf"/>
</dbReference>
<dbReference type="Gene3D" id="1.20.1050.10">
    <property type="match status" value="1"/>
</dbReference>
<dbReference type="SFLD" id="SFLDS00019">
    <property type="entry name" value="Glutathione_Transferase_(cytos"/>
    <property type="match status" value="1"/>
</dbReference>
<dbReference type="AlphaFoldDB" id="A0A328AFN2"/>
<feature type="domain" description="Thioredoxin-like fold" evidence="2">
    <location>
        <begin position="18"/>
        <end position="113"/>
    </location>
</feature>
<keyword evidence="3" id="KW-0808">Transferase</keyword>
<dbReference type="SFLD" id="SFLDG01200">
    <property type="entry name" value="SUF1.1"/>
    <property type="match status" value="1"/>
</dbReference>
<dbReference type="InterPro" id="IPR050931">
    <property type="entry name" value="Mito_Protein_Transport_Metaxin"/>
</dbReference>
<dbReference type="OrthoDB" id="7664269at2"/>
<dbReference type="Pfam" id="PF17172">
    <property type="entry name" value="GST_N_4"/>
    <property type="match status" value="1"/>
</dbReference>
<keyword evidence="4" id="KW-1185">Reference proteome</keyword>
<dbReference type="InterPro" id="IPR012336">
    <property type="entry name" value="Thioredoxin-like_fold"/>
</dbReference>
<evidence type="ECO:0000313" key="4">
    <source>
        <dbReference type="Proteomes" id="UP000249254"/>
    </source>
</evidence>
<dbReference type="SFLD" id="SFLDG01180">
    <property type="entry name" value="SUF1"/>
    <property type="match status" value="1"/>
</dbReference>
<proteinExistence type="predicted"/>
<dbReference type="PANTHER" id="PTHR12289">
    <property type="entry name" value="METAXIN RELATED"/>
    <property type="match status" value="1"/>
</dbReference>
<gene>
    <name evidence="3" type="ORF">DJ017_02195</name>
</gene>
<evidence type="ECO:0000259" key="2">
    <source>
        <dbReference type="Pfam" id="PF17172"/>
    </source>
</evidence>
<dbReference type="InterPro" id="IPR033468">
    <property type="entry name" value="Metaxin_GST"/>
</dbReference>
<dbReference type="EMBL" id="QFYQ01000001">
    <property type="protein sequence ID" value="RAK53421.1"/>
    <property type="molecule type" value="Genomic_DNA"/>
</dbReference>
<name>A0A328AFN2_9CAUL</name>
<dbReference type="PANTHER" id="PTHR12289:SF41">
    <property type="entry name" value="FAILED AXON CONNECTIONS-RELATED"/>
    <property type="match status" value="1"/>
</dbReference>
<dbReference type="InterPro" id="IPR040079">
    <property type="entry name" value="Glutathione_S-Trfase"/>
</dbReference>
<dbReference type="CDD" id="cd03193">
    <property type="entry name" value="GST_C_Metaxin"/>
    <property type="match status" value="1"/>
</dbReference>
<evidence type="ECO:0000259" key="1">
    <source>
        <dbReference type="Pfam" id="PF17171"/>
    </source>
</evidence>